<comment type="caution">
    <text evidence="1">The sequence shown here is derived from an EMBL/GenBank/DDBJ whole genome shotgun (WGS) entry which is preliminary data.</text>
</comment>
<dbReference type="EMBL" id="MASJ01000009">
    <property type="protein sequence ID" value="OCS86687.1"/>
    <property type="molecule type" value="Genomic_DNA"/>
</dbReference>
<evidence type="ECO:0000313" key="2">
    <source>
        <dbReference type="Proteomes" id="UP000093199"/>
    </source>
</evidence>
<accession>A0A1C0YHQ4</accession>
<name>A0A1C0YHQ4_9BACL</name>
<reference evidence="1 2" key="1">
    <citation type="submission" date="2016-07" db="EMBL/GenBank/DDBJ databases">
        <title>Caryophanon tenue genome sequencing.</title>
        <authorList>
            <person name="Verma A."/>
            <person name="Pal Y."/>
            <person name="Krishnamurthi S."/>
        </authorList>
    </citation>
    <scope>NUCLEOTIDE SEQUENCE [LARGE SCALE GENOMIC DNA]</scope>
    <source>
        <strain evidence="1 2">DSM 14152</strain>
    </source>
</reference>
<sequence length="100" mass="11413">MNKRYKITRLDDAGQPTLTLEECQAFFATQPDFVYMDSFGAAQDGVQMKISGHFFMWQVEGGQVPFRFYEGEIYVAITHPVVLDRAIHIAECLEALYIEG</sequence>
<dbReference type="STRING" id="33978.A6M13_12715"/>
<proteinExistence type="predicted"/>
<protein>
    <submittedName>
        <fullName evidence="1">Excinuclease</fullName>
    </submittedName>
</protein>
<gene>
    <name evidence="1" type="ORF">A6M13_12715</name>
</gene>
<evidence type="ECO:0000313" key="1">
    <source>
        <dbReference type="EMBL" id="OCS86687.1"/>
    </source>
</evidence>
<keyword evidence="2" id="KW-1185">Reference proteome</keyword>
<dbReference type="Proteomes" id="UP000093199">
    <property type="component" value="Unassembled WGS sequence"/>
</dbReference>
<organism evidence="1 2">
    <name type="scientific">Caryophanon tenue</name>
    <dbReference type="NCBI Taxonomy" id="33978"/>
    <lineage>
        <taxon>Bacteria</taxon>
        <taxon>Bacillati</taxon>
        <taxon>Bacillota</taxon>
        <taxon>Bacilli</taxon>
        <taxon>Bacillales</taxon>
        <taxon>Caryophanaceae</taxon>
        <taxon>Caryophanon</taxon>
    </lineage>
</organism>
<dbReference type="AlphaFoldDB" id="A0A1C0YHQ4"/>